<feature type="compositionally biased region" description="Basic and acidic residues" evidence="1">
    <location>
        <begin position="45"/>
        <end position="72"/>
    </location>
</feature>
<evidence type="ECO:0000313" key="3">
    <source>
        <dbReference type="EMBL" id="MFC4350881.1"/>
    </source>
</evidence>
<gene>
    <name evidence="3" type="ORF">ACFOW6_04920</name>
</gene>
<protein>
    <submittedName>
        <fullName evidence="3">Uncharacterized protein</fullName>
    </submittedName>
</protein>
<reference evidence="4" key="1">
    <citation type="journal article" date="2019" name="Int. J. Syst. Evol. Microbiol.">
        <title>The Global Catalogue of Microorganisms (GCM) 10K type strain sequencing project: providing services to taxonomists for standard genome sequencing and annotation.</title>
        <authorList>
            <consortium name="The Broad Institute Genomics Platform"/>
            <consortium name="The Broad Institute Genome Sequencing Center for Infectious Disease"/>
            <person name="Wu L."/>
            <person name="Ma J."/>
        </authorList>
    </citation>
    <scope>NUCLEOTIDE SEQUENCE [LARGE SCALE GENOMIC DNA]</scope>
    <source>
        <strain evidence="4">CECT 8472</strain>
    </source>
</reference>
<feature type="region of interest" description="Disordered" evidence="1">
    <location>
        <begin position="40"/>
        <end position="78"/>
    </location>
</feature>
<feature type="signal peptide" evidence="2">
    <location>
        <begin position="1"/>
        <end position="34"/>
    </location>
</feature>
<comment type="caution">
    <text evidence="3">The sequence shown here is derived from an EMBL/GenBank/DDBJ whole genome shotgun (WGS) entry which is preliminary data.</text>
</comment>
<dbReference type="RefSeq" id="WP_382421226.1">
    <property type="nucleotide sequence ID" value="NZ_JBHSCW010000003.1"/>
</dbReference>
<dbReference type="EMBL" id="JBHSCW010000003">
    <property type="protein sequence ID" value="MFC4350881.1"/>
    <property type="molecule type" value="Genomic_DNA"/>
</dbReference>
<keyword evidence="2" id="KW-0732">Signal</keyword>
<proteinExistence type="predicted"/>
<evidence type="ECO:0000256" key="2">
    <source>
        <dbReference type="SAM" id="SignalP"/>
    </source>
</evidence>
<evidence type="ECO:0000256" key="1">
    <source>
        <dbReference type="SAM" id="MobiDB-lite"/>
    </source>
</evidence>
<sequence length="128" mass="13542">MAFHRSVMMARLTRFFAILFLVLAFGLSGAVANAVPEENPGAAVADHDHQAADSKPGSGDKADSGDDGHSHDQPGACKTTAGHCTSYQMGQESWSAVPNFHLLLVLSPFDEHLTAGGFLEVEIPPPRS</sequence>
<organism evidence="3 4">
    <name type="scientific">Fodinicurvata halophila</name>
    <dbReference type="NCBI Taxonomy" id="1419723"/>
    <lineage>
        <taxon>Bacteria</taxon>
        <taxon>Pseudomonadati</taxon>
        <taxon>Pseudomonadota</taxon>
        <taxon>Alphaproteobacteria</taxon>
        <taxon>Rhodospirillales</taxon>
        <taxon>Rhodovibrionaceae</taxon>
        <taxon>Fodinicurvata</taxon>
    </lineage>
</organism>
<evidence type="ECO:0000313" key="4">
    <source>
        <dbReference type="Proteomes" id="UP001595799"/>
    </source>
</evidence>
<keyword evidence="4" id="KW-1185">Reference proteome</keyword>
<accession>A0ABV8UJN6</accession>
<dbReference type="Proteomes" id="UP001595799">
    <property type="component" value="Unassembled WGS sequence"/>
</dbReference>
<name>A0ABV8UJN6_9PROT</name>
<feature type="chain" id="PRO_5045377381" evidence="2">
    <location>
        <begin position="35"/>
        <end position="128"/>
    </location>
</feature>